<reference evidence="1" key="1">
    <citation type="submission" date="2018-11" db="EMBL/GenBank/DDBJ databases">
        <authorList>
            <consortium name="Pathogen Informatics"/>
        </authorList>
    </citation>
    <scope>NUCLEOTIDE SEQUENCE</scope>
</reference>
<gene>
    <name evidence="1" type="ORF">PXEA_LOCUS15960</name>
</gene>
<evidence type="ECO:0000313" key="2">
    <source>
        <dbReference type="Proteomes" id="UP000784294"/>
    </source>
</evidence>
<name>A0A3S5BX31_9PLAT</name>
<proteinExistence type="predicted"/>
<dbReference type="EMBL" id="CAAALY010056843">
    <property type="protein sequence ID" value="VEL22520.1"/>
    <property type="molecule type" value="Genomic_DNA"/>
</dbReference>
<sequence>MTSALKLHSSPPISESPCYIVTTTLSESALDGDHHASVFLVQLPTFLLCVSNVSAKSAESPRPQLCLNAVSDLVTYALFYSATLNYLNLWNITDLFTPFLWSPFHHIVSTYSPPNLRPGVQSASTE</sequence>
<accession>A0A3S5BX31</accession>
<dbReference type="AlphaFoldDB" id="A0A3S5BX31"/>
<protein>
    <submittedName>
        <fullName evidence="1">Uncharacterized protein</fullName>
    </submittedName>
</protein>
<dbReference type="Proteomes" id="UP000784294">
    <property type="component" value="Unassembled WGS sequence"/>
</dbReference>
<organism evidence="1 2">
    <name type="scientific">Protopolystoma xenopodis</name>
    <dbReference type="NCBI Taxonomy" id="117903"/>
    <lineage>
        <taxon>Eukaryota</taxon>
        <taxon>Metazoa</taxon>
        <taxon>Spiralia</taxon>
        <taxon>Lophotrochozoa</taxon>
        <taxon>Platyhelminthes</taxon>
        <taxon>Monogenea</taxon>
        <taxon>Polyopisthocotylea</taxon>
        <taxon>Polystomatidea</taxon>
        <taxon>Polystomatidae</taxon>
        <taxon>Protopolystoma</taxon>
    </lineage>
</organism>
<comment type="caution">
    <text evidence="1">The sequence shown here is derived from an EMBL/GenBank/DDBJ whole genome shotgun (WGS) entry which is preliminary data.</text>
</comment>
<evidence type="ECO:0000313" key="1">
    <source>
        <dbReference type="EMBL" id="VEL22520.1"/>
    </source>
</evidence>
<keyword evidence="2" id="KW-1185">Reference proteome</keyword>